<dbReference type="InterPro" id="IPR027417">
    <property type="entry name" value="P-loop_NTPase"/>
</dbReference>
<dbReference type="CDD" id="cd06170">
    <property type="entry name" value="LuxR_C_like"/>
    <property type="match status" value="1"/>
</dbReference>
<dbReference type="Gene3D" id="3.40.50.300">
    <property type="entry name" value="P-loop containing nucleotide triphosphate hydrolases"/>
    <property type="match status" value="1"/>
</dbReference>
<dbReference type="PROSITE" id="PS00622">
    <property type="entry name" value="HTH_LUXR_1"/>
    <property type="match status" value="1"/>
</dbReference>
<dbReference type="SMART" id="SM00421">
    <property type="entry name" value="HTH_LUXR"/>
    <property type="match status" value="1"/>
</dbReference>
<accession>A0ABQ2DMW8</accession>
<dbReference type="PRINTS" id="PR00038">
    <property type="entry name" value="HTHLUXR"/>
</dbReference>
<sequence length="891" mass="96281">MTGPLSPLPAVLPSLQGAYESARAAAAQRAAVFVIGQHGSGRTTFAHQLLAEADGNVYWLTAAKAIQGVPFAMLTALCAQLPTSNANFTPGVMLSELFQYTSKQPLCIFLDQAEYTDEQSAAVLAQLSLTRNILLVMATTAVHRLPKSLRDLRAGPQTQRVELSALSYEDAEATLNGVLGGQVNTSTVEALLEFSGGNALHLRELTLDAQTANALTLQRSYWTLDRRWIPQGPRISDLITSRLHEQPHEIREAIELLAVTGRLHYPLAKRLLGDALPEVLDSRLVELVVLSEDDATGERELAVALSSGLAPQTVLSTLTQTKLRGYLQRADKAFPREQLTSQARAWFTGHRVQLGLDVSADELFEDVVGSAEARHFAQVVALTDSIEHSSYTDERKLEKILVLRADALYELGKAEAALAVLKPLFGTGSAKVRGVAANIAFAGLGRIDLATEIIDSWPENPAEIRAYRLLLLSRAQQAMDSVKLREYAADSSITPELRAACLAHVLIEDCYAGRPVDSLQELSGLIKGDFWKKSSPAVQSELVYAILAVMTSVGGGGPEFTETLAAIDFTSVALNPANYLSGWGVEFLEQGLGLRALDALEQALALISVSDPYLVAGFTASFAAAGAVMVGDSAKAGRYYAMACAAPKVAGQIMRPMAQRYLLPVILELEGRAAAQEHLAQCLALADKFGRKLLRMQLLHDAWRLHLVEDATQLSETAAQVQGPMAQTFAEYARVMDSPTEADVRLLAEAHVSAGRLLYAGEVAHRAAVRARDLGQRKLATRLVALSAELASPLAEVNTPSLGRGRIVRSLLTVREYATCVLAARGASNQEIAEELFLSPRTVEGHLQRSYTKLGITDRRQLLPVSDATPITDEILDETSGSVPVSWQRHT</sequence>
<dbReference type="Gene3D" id="1.10.10.10">
    <property type="entry name" value="Winged helix-like DNA-binding domain superfamily/Winged helix DNA-binding domain"/>
    <property type="match status" value="1"/>
</dbReference>
<keyword evidence="2" id="KW-0238">DNA-binding</keyword>
<dbReference type="PANTHER" id="PTHR44688:SF16">
    <property type="entry name" value="DNA-BINDING TRANSCRIPTIONAL ACTIVATOR DEVR_DOSR"/>
    <property type="match status" value="1"/>
</dbReference>
<protein>
    <recommendedName>
        <fullName evidence="4">HTH luxR-type domain-containing protein</fullName>
    </recommendedName>
</protein>
<evidence type="ECO:0000313" key="6">
    <source>
        <dbReference type="Proteomes" id="UP000606115"/>
    </source>
</evidence>
<dbReference type="Proteomes" id="UP000606115">
    <property type="component" value="Unassembled WGS sequence"/>
</dbReference>
<organism evidence="5 6">
    <name type="scientific">Glutamicibacter ardleyensis</name>
    <dbReference type="NCBI Taxonomy" id="225894"/>
    <lineage>
        <taxon>Bacteria</taxon>
        <taxon>Bacillati</taxon>
        <taxon>Actinomycetota</taxon>
        <taxon>Actinomycetes</taxon>
        <taxon>Micrococcales</taxon>
        <taxon>Micrococcaceae</taxon>
        <taxon>Glutamicibacter</taxon>
    </lineage>
</organism>
<dbReference type="SUPFAM" id="SSF46894">
    <property type="entry name" value="C-terminal effector domain of the bipartite response regulators"/>
    <property type="match status" value="1"/>
</dbReference>
<name>A0ABQ2DMW8_9MICC</name>
<evidence type="ECO:0000259" key="4">
    <source>
        <dbReference type="PROSITE" id="PS00622"/>
    </source>
</evidence>
<dbReference type="PANTHER" id="PTHR44688">
    <property type="entry name" value="DNA-BINDING TRANSCRIPTIONAL ACTIVATOR DEVR_DOSR"/>
    <property type="match status" value="1"/>
</dbReference>
<evidence type="ECO:0000256" key="3">
    <source>
        <dbReference type="ARBA" id="ARBA00023163"/>
    </source>
</evidence>
<dbReference type="EMBL" id="BMKX01000006">
    <property type="protein sequence ID" value="GGJ64119.1"/>
    <property type="molecule type" value="Genomic_DNA"/>
</dbReference>
<dbReference type="Pfam" id="PF00196">
    <property type="entry name" value="GerE"/>
    <property type="match status" value="1"/>
</dbReference>
<dbReference type="InterPro" id="IPR036388">
    <property type="entry name" value="WH-like_DNA-bd_sf"/>
</dbReference>
<evidence type="ECO:0000313" key="5">
    <source>
        <dbReference type="EMBL" id="GGJ64119.1"/>
    </source>
</evidence>
<proteinExistence type="predicted"/>
<dbReference type="InterPro" id="IPR000792">
    <property type="entry name" value="Tscrpt_reg_LuxR_C"/>
</dbReference>
<evidence type="ECO:0000256" key="1">
    <source>
        <dbReference type="ARBA" id="ARBA00023015"/>
    </source>
</evidence>
<dbReference type="GeneID" id="303304733"/>
<keyword evidence="1" id="KW-0805">Transcription regulation</keyword>
<keyword evidence="3" id="KW-0804">Transcription</keyword>
<dbReference type="RefSeq" id="WP_188685882.1">
    <property type="nucleotide sequence ID" value="NZ_BMKX01000006.1"/>
</dbReference>
<dbReference type="InterPro" id="IPR016032">
    <property type="entry name" value="Sig_transdc_resp-reg_C-effctor"/>
</dbReference>
<keyword evidence="6" id="KW-1185">Reference proteome</keyword>
<feature type="domain" description="HTH luxR-type" evidence="4">
    <location>
        <begin position="826"/>
        <end position="853"/>
    </location>
</feature>
<comment type="caution">
    <text evidence="5">The sequence shown here is derived from an EMBL/GenBank/DDBJ whole genome shotgun (WGS) entry which is preliminary data.</text>
</comment>
<dbReference type="SUPFAM" id="SSF52540">
    <property type="entry name" value="P-loop containing nucleoside triphosphate hydrolases"/>
    <property type="match status" value="1"/>
</dbReference>
<evidence type="ECO:0000256" key="2">
    <source>
        <dbReference type="ARBA" id="ARBA00023125"/>
    </source>
</evidence>
<gene>
    <name evidence="5" type="ORF">GCM10007173_23820</name>
</gene>
<reference evidence="6" key="1">
    <citation type="journal article" date="2019" name="Int. J. Syst. Evol. Microbiol.">
        <title>The Global Catalogue of Microorganisms (GCM) 10K type strain sequencing project: providing services to taxonomists for standard genome sequencing and annotation.</title>
        <authorList>
            <consortium name="The Broad Institute Genomics Platform"/>
            <consortium name="The Broad Institute Genome Sequencing Center for Infectious Disease"/>
            <person name="Wu L."/>
            <person name="Ma J."/>
        </authorList>
    </citation>
    <scope>NUCLEOTIDE SEQUENCE [LARGE SCALE GENOMIC DNA]</scope>
    <source>
        <strain evidence="6">CGMCC 1.3685</strain>
    </source>
</reference>